<dbReference type="Pfam" id="PF09382">
    <property type="entry name" value="RQC"/>
    <property type="match status" value="1"/>
</dbReference>
<dbReference type="CDD" id="cd17920">
    <property type="entry name" value="DEXHc_RecQ"/>
    <property type="match status" value="1"/>
</dbReference>
<keyword evidence="5 15" id="KW-0347">Helicase</keyword>
<name>A0A0J0XW43_9TREE</name>
<dbReference type="SUPFAM" id="SSF46785">
    <property type="entry name" value="Winged helix' DNA-binding domain"/>
    <property type="match status" value="1"/>
</dbReference>
<proteinExistence type="inferred from homology"/>
<dbReference type="PANTHER" id="PTHR13710">
    <property type="entry name" value="DNA HELICASE RECQ FAMILY MEMBER"/>
    <property type="match status" value="1"/>
</dbReference>
<keyword evidence="8" id="KW-0413">Isomerase</keyword>
<organism evidence="15 16">
    <name type="scientific">Cutaneotrichosporon oleaginosum</name>
    <dbReference type="NCBI Taxonomy" id="879819"/>
    <lineage>
        <taxon>Eukaryota</taxon>
        <taxon>Fungi</taxon>
        <taxon>Dikarya</taxon>
        <taxon>Basidiomycota</taxon>
        <taxon>Agaricomycotina</taxon>
        <taxon>Tremellomycetes</taxon>
        <taxon>Trichosporonales</taxon>
        <taxon>Trichosporonaceae</taxon>
        <taxon>Cutaneotrichosporon</taxon>
    </lineage>
</organism>
<protein>
    <recommendedName>
        <fullName evidence="11">DNA 3'-5' helicase</fullName>
        <ecNumber evidence="11">5.6.2.4</ecNumber>
    </recommendedName>
</protein>
<evidence type="ECO:0000256" key="1">
    <source>
        <dbReference type="ARBA" id="ARBA00004123"/>
    </source>
</evidence>
<dbReference type="FunFam" id="3.40.50.300:FF:001389">
    <property type="entry name" value="ATP-dependent DNA helicase RecQ"/>
    <property type="match status" value="1"/>
</dbReference>
<keyword evidence="3" id="KW-0547">Nucleotide-binding</keyword>
<feature type="region of interest" description="Disordered" evidence="12">
    <location>
        <begin position="164"/>
        <end position="276"/>
    </location>
</feature>
<evidence type="ECO:0000256" key="3">
    <source>
        <dbReference type="ARBA" id="ARBA00022741"/>
    </source>
</evidence>
<dbReference type="AlphaFoldDB" id="A0A0J0XW43"/>
<evidence type="ECO:0000256" key="10">
    <source>
        <dbReference type="ARBA" id="ARBA00034617"/>
    </source>
</evidence>
<dbReference type="SUPFAM" id="SSF52540">
    <property type="entry name" value="P-loop containing nucleoside triphosphate hydrolases"/>
    <property type="match status" value="1"/>
</dbReference>
<dbReference type="NCBIfam" id="TIGR00614">
    <property type="entry name" value="recQ_fam"/>
    <property type="match status" value="1"/>
</dbReference>
<dbReference type="GO" id="GO:0005737">
    <property type="term" value="C:cytoplasm"/>
    <property type="evidence" value="ECO:0007669"/>
    <property type="project" value="TreeGrafter"/>
</dbReference>
<evidence type="ECO:0000259" key="13">
    <source>
        <dbReference type="PROSITE" id="PS51192"/>
    </source>
</evidence>
<dbReference type="GO" id="GO:0009378">
    <property type="term" value="F:four-way junction helicase activity"/>
    <property type="evidence" value="ECO:0007669"/>
    <property type="project" value="TreeGrafter"/>
</dbReference>
<dbReference type="PROSITE" id="PS51192">
    <property type="entry name" value="HELICASE_ATP_BIND_1"/>
    <property type="match status" value="1"/>
</dbReference>
<keyword evidence="7" id="KW-0238">DNA-binding</keyword>
<dbReference type="InterPro" id="IPR014001">
    <property type="entry name" value="Helicase_ATP-bd"/>
</dbReference>
<dbReference type="InterPro" id="IPR032284">
    <property type="entry name" value="RecQ_Zn-bd"/>
</dbReference>
<dbReference type="Proteomes" id="UP000053611">
    <property type="component" value="Unassembled WGS sequence"/>
</dbReference>
<feature type="region of interest" description="Disordered" evidence="12">
    <location>
        <begin position="297"/>
        <end position="317"/>
    </location>
</feature>
<accession>A0A0J0XW43</accession>
<evidence type="ECO:0000259" key="14">
    <source>
        <dbReference type="PROSITE" id="PS51194"/>
    </source>
</evidence>
<dbReference type="GO" id="GO:0000724">
    <property type="term" value="P:double-strand break repair via homologous recombination"/>
    <property type="evidence" value="ECO:0007669"/>
    <property type="project" value="TreeGrafter"/>
</dbReference>
<evidence type="ECO:0000256" key="4">
    <source>
        <dbReference type="ARBA" id="ARBA00022801"/>
    </source>
</evidence>
<dbReference type="EC" id="5.6.2.4" evidence="11"/>
<evidence type="ECO:0000256" key="7">
    <source>
        <dbReference type="ARBA" id="ARBA00023125"/>
    </source>
</evidence>
<dbReference type="FunFam" id="3.40.50.300:FF:000340">
    <property type="entry name" value="Bloom syndrome, RecQ helicase"/>
    <property type="match status" value="1"/>
</dbReference>
<evidence type="ECO:0000256" key="8">
    <source>
        <dbReference type="ARBA" id="ARBA00023235"/>
    </source>
</evidence>
<dbReference type="InterPro" id="IPR011545">
    <property type="entry name" value="DEAD/DEAH_box_helicase_dom"/>
</dbReference>
<feature type="compositionally biased region" description="Polar residues" evidence="12">
    <location>
        <begin position="170"/>
        <end position="189"/>
    </location>
</feature>
<dbReference type="PANTHER" id="PTHR13710:SF153">
    <property type="entry name" value="RECQ-LIKE DNA HELICASE BLM"/>
    <property type="match status" value="1"/>
</dbReference>
<dbReference type="PROSITE" id="PS51194">
    <property type="entry name" value="HELICASE_CTER"/>
    <property type="match status" value="1"/>
</dbReference>
<dbReference type="InterPro" id="IPR002464">
    <property type="entry name" value="DNA/RNA_helicase_DEAH_CS"/>
</dbReference>
<dbReference type="Pfam" id="PF00271">
    <property type="entry name" value="Helicase_C"/>
    <property type="match status" value="1"/>
</dbReference>
<dbReference type="InterPro" id="IPR004589">
    <property type="entry name" value="DNA_helicase_ATP-dep_RecQ"/>
</dbReference>
<feature type="compositionally biased region" description="Low complexity" evidence="12">
    <location>
        <begin position="897"/>
        <end position="906"/>
    </location>
</feature>
<evidence type="ECO:0000256" key="5">
    <source>
        <dbReference type="ARBA" id="ARBA00022806"/>
    </source>
</evidence>
<dbReference type="Gene3D" id="1.10.10.10">
    <property type="entry name" value="Winged helix-like DNA-binding domain superfamily/Winged helix DNA-binding domain"/>
    <property type="match status" value="1"/>
</dbReference>
<dbReference type="Pfam" id="PF16124">
    <property type="entry name" value="RecQ_Zn_bind"/>
    <property type="match status" value="1"/>
</dbReference>
<comment type="similarity">
    <text evidence="2">Belongs to the helicase family. RecQ subfamily.</text>
</comment>
<dbReference type="InterPro" id="IPR001650">
    <property type="entry name" value="Helicase_C-like"/>
</dbReference>
<feature type="region of interest" description="Disordered" evidence="12">
    <location>
        <begin position="887"/>
        <end position="988"/>
    </location>
</feature>
<keyword evidence="9" id="KW-0539">Nucleus</keyword>
<keyword evidence="4" id="KW-0378">Hydrolase</keyword>
<evidence type="ECO:0000256" key="9">
    <source>
        <dbReference type="ARBA" id="ARBA00023242"/>
    </source>
</evidence>
<feature type="domain" description="Helicase C-terminal" evidence="14">
    <location>
        <begin position="576"/>
        <end position="733"/>
    </location>
</feature>
<dbReference type="CDD" id="cd18794">
    <property type="entry name" value="SF2_C_RecQ"/>
    <property type="match status" value="1"/>
</dbReference>
<evidence type="ECO:0000256" key="12">
    <source>
        <dbReference type="SAM" id="MobiDB-lite"/>
    </source>
</evidence>
<dbReference type="GO" id="GO:0003677">
    <property type="term" value="F:DNA binding"/>
    <property type="evidence" value="ECO:0007669"/>
    <property type="project" value="UniProtKB-KW"/>
</dbReference>
<reference evidence="15 16" key="1">
    <citation type="submission" date="2015-03" db="EMBL/GenBank/DDBJ databases">
        <title>Genomics and transcriptomics of the oil-accumulating basidiomycete yeast T. oleaginosus allow insights into substrate utilization and the diverse evolutionary trajectories of mating systems in fungi.</title>
        <authorList>
            <consortium name="DOE Joint Genome Institute"/>
            <person name="Kourist R."/>
            <person name="Kracht O."/>
            <person name="Bracharz F."/>
            <person name="Lipzen A."/>
            <person name="Nolan M."/>
            <person name="Ohm R."/>
            <person name="Grigoriev I."/>
            <person name="Sun S."/>
            <person name="Heitman J."/>
            <person name="Bruck T."/>
            <person name="Nowrousian M."/>
        </authorList>
    </citation>
    <scope>NUCLEOTIDE SEQUENCE [LARGE SCALE GENOMIC DNA]</scope>
    <source>
        <strain evidence="15 16">IBC0246</strain>
    </source>
</reference>
<feature type="compositionally biased region" description="Low complexity" evidence="12">
    <location>
        <begin position="64"/>
        <end position="93"/>
    </location>
</feature>
<gene>
    <name evidence="15" type="ORF">CC85DRAFT_325778</name>
</gene>
<dbReference type="InterPro" id="IPR036388">
    <property type="entry name" value="WH-like_DNA-bd_sf"/>
</dbReference>
<dbReference type="Pfam" id="PF00270">
    <property type="entry name" value="DEAD"/>
    <property type="match status" value="1"/>
</dbReference>
<evidence type="ECO:0000313" key="15">
    <source>
        <dbReference type="EMBL" id="KLT45258.1"/>
    </source>
</evidence>
<dbReference type="GO" id="GO:0043138">
    <property type="term" value="F:3'-5' DNA helicase activity"/>
    <property type="evidence" value="ECO:0007669"/>
    <property type="project" value="UniProtKB-EC"/>
</dbReference>
<evidence type="ECO:0000313" key="16">
    <source>
        <dbReference type="Proteomes" id="UP000053611"/>
    </source>
</evidence>
<dbReference type="GO" id="GO:0005524">
    <property type="term" value="F:ATP binding"/>
    <property type="evidence" value="ECO:0007669"/>
    <property type="project" value="UniProtKB-KW"/>
</dbReference>
<dbReference type="PROSITE" id="PS00690">
    <property type="entry name" value="DEAH_ATP_HELICASE"/>
    <property type="match status" value="1"/>
</dbReference>
<feature type="compositionally biased region" description="Basic and acidic residues" evidence="12">
    <location>
        <begin position="240"/>
        <end position="251"/>
    </location>
</feature>
<dbReference type="OrthoDB" id="10261556at2759"/>
<evidence type="ECO:0000256" key="2">
    <source>
        <dbReference type="ARBA" id="ARBA00005446"/>
    </source>
</evidence>
<dbReference type="GO" id="GO:0016787">
    <property type="term" value="F:hydrolase activity"/>
    <property type="evidence" value="ECO:0007669"/>
    <property type="project" value="UniProtKB-KW"/>
</dbReference>
<dbReference type="SMART" id="SM00956">
    <property type="entry name" value="RQC"/>
    <property type="match status" value="1"/>
</dbReference>
<dbReference type="EMBL" id="KQ087182">
    <property type="protein sequence ID" value="KLT45258.1"/>
    <property type="molecule type" value="Genomic_DNA"/>
</dbReference>
<feature type="region of interest" description="Disordered" evidence="12">
    <location>
        <begin position="22"/>
        <end position="99"/>
    </location>
</feature>
<feature type="domain" description="Helicase ATP-binding" evidence="13">
    <location>
        <begin position="379"/>
        <end position="558"/>
    </location>
</feature>
<dbReference type="Gene3D" id="3.40.50.300">
    <property type="entry name" value="P-loop containing nucleotide triphosphate hydrolases"/>
    <property type="match status" value="2"/>
</dbReference>
<evidence type="ECO:0000256" key="6">
    <source>
        <dbReference type="ARBA" id="ARBA00022840"/>
    </source>
</evidence>
<dbReference type="GO" id="GO:0005694">
    <property type="term" value="C:chromosome"/>
    <property type="evidence" value="ECO:0007669"/>
    <property type="project" value="TreeGrafter"/>
</dbReference>
<evidence type="ECO:0000256" key="11">
    <source>
        <dbReference type="ARBA" id="ARBA00034808"/>
    </source>
</evidence>
<dbReference type="SMART" id="SM00487">
    <property type="entry name" value="DEXDc"/>
    <property type="match status" value="1"/>
</dbReference>
<sequence length="1159" mass="128030">MAPLAPKHNLDSLGKRMSAYAPSPVVAGSTKPAFKLARPPDMSGMRMGEAVKIPPLSAPVRPTSRQPSPFAAASAPSRLAASTSQSSAPSPASGKYSPKLDALPIETVKAMLVKQMETKMALMEKRERILEGDSDPELFGEDADLLKAQINLLTSRIAEVKSAIAARESQAPSSSNTSRSHMDTPTHQPRSPAVLASHHAARPQPLRPHIQPEAGPSRPRTLVPDSSPPPTPDVEDMEDTEGRDIEPRETLEWEVESEDVPRTPPSRSAPRRKAPLGAAIDRTAALAEFADIDVSMLNSSPPRSPEPPIRSEASATRSVQSAVVVSPKGPMPSQAPWPKPAPPSAVKQRVQYGWTKEIRNKLRQVFKITDFRTNQEDAINATMEGKDVFVLMPTGGGKSLTYQLPAICTSGKTRGVTFVISPLISLINDQTRHLIKRNVPAIAYTGDLTAADKNLAHAELSRAEPYTKVVYVTPEMMSMGGRIKGIIRDLIRRNRLARFVVDEAHCVSAWGHDFRDDYIKLELLRKEYPSIPIMALTATAPEKVQADIKKVLGIEGCVMIQQSFNRPNLYYEVRPKLKKVMTDIADFIGVQPPGASGIIYCSSREKCEVLAKELRDKHNIQAWHYHAGMSKGDRRKVQEGWQDHKFSVIVATIAFGMGIDKPDVRYVVHHSLPRSLEGYYQETGRAGRDGHASTCLLFYSYADSKIVMQLIDRDANLDRNQKERQRNAMREVLRFCTNKTDCRRSQILAFFNEDFKREDCGQACDVCANLDQNKIQVRDVSDAAKMAINMVKAFGPRDRITLINAVDCFRGTNANSEKGFGQNPHFGCGKDWDRSEAERLLQNLLINQALGEFHTTNGAGWNNSYLKLGLEANAYLNGRKKLVMDFREASPRKTKASKSSAGRASGDGAGPIVPLAQRKKAAAKTTTALSRKRSRQEVLEEGQGFYGSDEDPDWDPIMATDRDDESVADISSPPKRPRRSAVNAQSASEQCLDGLRKLRNKKSLLLPDETLQTIAAIMPPNMPALYEVEGLSRKDADVRGLRRCTSHSHHATETFSLTLVVWNQDSWSYHKFRARSQSSGSAECSGSRQAAAVVAQHCKKTGAGGRGRRKYTLQPASVRVQQWEWFDTTCWSSSSWDGGIGEAGDIHRPAFLMRADLRL</sequence>
<keyword evidence="6" id="KW-0067">ATP-binding</keyword>
<dbReference type="STRING" id="879819.A0A0J0XW43"/>
<keyword evidence="16" id="KW-1185">Reference proteome</keyword>
<comment type="subcellular location">
    <subcellularLocation>
        <location evidence="1">Nucleus</location>
    </subcellularLocation>
</comment>
<feature type="compositionally biased region" description="Pro residues" evidence="12">
    <location>
        <begin position="329"/>
        <end position="343"/>
    </location>
</feature>
<dbReference type="GO" id="GO:0006260">
    <property type="term" value="P:DNA replication"/>
    <property type="evidence" value="ECO:0007669"/>
    <property type="project" value="InterPro"/>
</dbReference>
<comment type="catalytic activity">
    <reaction evidence="10">
        <text>Couples ATP hydrolysis with the unwinding of duplex DNA by translocating in the 3'-5' direction.</text>
        <dbReference type="EC" id="5.6.2.4"/>
    </reaction>
</comment>
<feature type="region of interest" description="Disordered" evidence="12">
    <location>
        <begin position="326"/>
        <end position="345"/>
    </location>
</feature>
<dbReference type="InterPro" id="IPR018982">
    <property type="entry name" value="RQC_domain"/>
</dbReference>
<dbReference type="GO" id="GO:0005634">
    <property type="term" value="C:nucleus"/>
    <property type="evidence" value="ECO:0007669"/>
    <property type="project" value="UniProtKB-SubCell"/>
</dbReference>
<dbReference type="SMART" id="SM00490">
    <property type="entry name" value="HELICc"/>
    <property type="match status" value="1"/>
</dbReference>
<dbReference type="InterPro" id="IPR027417">
    <property type="entry name" value="P-loop_NTPase"/>
</dbReference>
<dbReference type="InterPro" id="IPR036390">
    <property type="entry name" value="WH_DNA-bd_sf"/>
</dbReference>